<dbReference type="PANTHER" id="PTHR43528:SF1">
    <property type="entry name" value="ALPHA-KETOGLUTARATE PERMEASE"/>
    <property type="match status" value="1"/>
</dbReference>
<accession>A0AA41Z9Y9</accession>
<evidence type="ECO:0000256" key="7">
    <source>
        <dbReference type="ARBA" id="ARBA00023136"/>
    </source>
</evidence>
<dbReference type="Proteomes" id="UP001165565">
    <property type="component" value="Unassembled WGS sequence"/>
</dbReference>
<feature type="transmembrane region" description="Helical" evidence="8">
    <location>
        <begin position="314"/>
        <end position="336"/>
    </location>
</feature>
<dbReference type="Pfam" id="PF00083">
    <property type="entry name" value="Sugar_tr"/>
    <property type="match status" value="2"/>
</dbReference>
<dbReference type="PROSITE" id="PS50850">
    <property type="entry name" value="MFS"/>
    <property type="match status" value="1"/>
</dbReference>
<evidence type="ECO:0000313" key="11">
    <source>
        <dbReference type="Proteomes" id="UP001165565"/>
    </source>
</evidence>
<sequence length="435" mass="46223">MDLANAERAIAEQAGTDLTSHQRIAAVISGSAGNLIEWYDFYVYAFTSLYFAAAFFPSGDRTAQLLNVAGIYAAGFLIRPIGGWFFGRYSDRYGRRAGMVLSVILMGAGSLMIALLPTYSSAGALAPLLLLVARIVQGFSTGGQYGAAATYLSEISTHGKRGFIGSFQFITLIGGQLCALLVLFVLQRVAGEAAIRDWAWRVPFVIGAGLAFTVLLLSKHMYETNAHNSEIASAGSLRALLAYPRSLLFVVSLSASGAICLYTFTTYMQKFLVNTSGMTARSASEVMTGAVIVFMCLQPLIGRLSDSIGRRTCLLIYSGGMTVVAVPLLAALSHAGTSPMNAFLLIVASLLVLSFYTSVSGLFKAELFPSHVRALGVGLAHSVAAAVFGGTAEYIALLAKQLGHEALFFWYVAFAAGIAFLTALLMPEPSRAGRL</sequence>
<proteinExistence type="predicted"/>
<dbReference type="EMBL" id="JANFAV010000015">
    <property type="protein sequence ID" value="MCW6536730.1"/>
    <property type="molecule type" value="Genomic_DNA"/>
</dbReference>
<feature type="transmembrane region" description="Helical" evidence="8">
    <location>
        <begin position="375"/>
        <end position="396"/>
    </location>
</feature>
<dbReference type="InterPro" id="IPR005828">
    <property type="entry name" value="MFS_sugar_transport-like"/>
</dbReference>
<feature type="domain" description="Major facilitator superfamily (MFS) profile" evidence="9">
    <location>
        <begin position="26"/>
        <end position="431"/>
    </location>
</feature>
<keyword evidence="2" id="KW-0813">Transport</keyword>
<feature type="transmembrane region" description="Helical" evidence="8">
    <location>
        <begin position="65"/>
        <end position="86"/>
    </location>
</feature>
<gene>
    <name evidence="10" type="ORF">NEE01_18285</name>
</gene>
<dbReference type="PROSITE" id="PS00217">
    <property type="entry name" value="SUGAR_TRANSPORT_2"/>
    <property type="match status" value="1"/>
</dbReference>
<dbReference type="InterPro" id="IPR051084">
    <property type="entry name" value="H+-coupled_symporters"/>
</dbReference>
<name>A0AA41Z9Y9_9SPHN</name>
<dbReference type="InterPro" id="IPR005829">
    <property type="entry name" value="Sugar_transporter_CS"/>
</dbReference>
<keyword evidence="4 8" id="KW-0812">Transmembrane</keyword>
<comment type="subcellular location">
    <subcellularLocation>
        <location evidence="1">Cell membrane</location>
        <topology evidence="1">Multi-pass membrane protein</topology>
    </subcellularLocation>
</comment>
<evidence type="ECO:0000256" key="3">
    <source>
        <dbReference type="ARBA" id="ARBA00022475"/>
    </source>
</evidence>
<dbReference type="RefSeq" id="WP_265270425.1">
    <property type="nucleotide sequence ID" value="NZ_JANFAV010000015.1"/>
</dbReference>
<dbReference type="Gene3D" id="1.20.1250.20">
    <property type="entry name" value="MFS general substrate transporter like domains"/>
    <property type="match status" value="1"/>
</dbReference>
<feature type="transmembrane region" description="Helical" evidence="8">
    <location>
        <begin position="164"/>
        <end position="186"/>
    </location>
</feature>
<keyword evidence="3" id="KW-1003">Cell membrane</keyword>
<feature type="transmembrane region" description="Helical" evidence="8">
    <location>
        <begin position="342"/>
        <end position="363"/>
    </location>
</feature>
<comment type="caution">
    <text evidence="10">The sequence shown here is derived from an EMBL/GenBank/DDBJ whole genome shotgun (WGS) entry which is preliminary data.</text>
</comment>
<dbReference type="GO" id="GO:0015293">
    <property type="term" value="F:symporter activity"/>
    <property type="evidence" value="ECO:0007669"/>
    <property type="project" value="UniProtKB-KW"/>
</dbReference>
<dbReference type="InterPro" id="IPR020846">
    <property type="entry name" value="MFS_dom"/>
</dbReference>
<evidence type="ECO:0000256" key="2">
    <source>
        <dbReference type="ARBA" id="ARBA00022448"/>
    </source>
</evidence>
<feature type="transmembrane region" description="Helical" evidence="8">
    <location>
        <begin position="408"/>
        <end position="426"/>
    </location>
</feature>
<evidence type="ECO:0000256" key="4">
    <source>
        <dbReference type="ARBA" id="ARBA00022692"/>
    </source>
</evidence>
<keyword evidence="11" id="KW-1185">Reference proteome</keyword>
<evidence type="ECO:0000256" key="1">
    <source>
        <dbReference type="ARBA" id="ARBA00004651"/>
    </source>
</evidence>
<dbReference type="GO" id="GO:0005886">
    <property type="term" value="C:plasma membrane"/>
    <property type="evidence" value="ECO:0007669"/>
    <property type="project" value="UniProtKB-SubCell"/>
</dbReference>
<organism evidence="10 11">
    <name type="scientific">Sphingomonas lycopersici</name>
    <dbReference type="NCBI Taxonomy" id="2951807"/>
    <lineage>
        <taxon>Bacteria</taxon>
        <taxon>Pseudomonadati</taxon>
        <taxon>Pseudomonadota</taxon>
        <taxon>Alphaproteobacteria</taxon>
        <taxon>Sphingomonadales</taxon>
        <taxon>Sphingomonadaceae</taxon>
        <taxon>Sphingomonas</taxon>
    </lineage>
</organism>
<dbReference type="InterPro" id="IPR036259">
    <property type="entry name" value="MFS_trans_sf"/>
</dbReference>
<evidence type="ECO:0000256" key="8">
    <source>
        <dbReference type="SAM" id="Phobius"/>
    </source>
</evidence>
<dbReference type="SUPFAM" id="SSF103473">
    <property type="entry name" value="MFS general substrate transporter"/>
    <property type="match status" value="1"/>
</dbReference>
<dbReference type="AlphaFoldDB" id="A0AA41Z9Y9"/>
<feature type="transmembrane region" description="Helical" evidence="8">
    <location>
        <begin position="246"/>
        <end position="264"/>
    </location>
</feature>
<keyword evidence="6 8" id="KW-1133">Transmembrane helix</keyword>
<evidence type="ECO:0000313" key="10">
    <source>
        <dbReference type="EMBL" id="MCW6536730.1"/>
    </source>
</evidence>
<reference evidence="10" key="1">
    <citation type="submission" date="2022-06" db="EMBL/GenBank/DDBJ databases">
        <title>Sphingomonas sp. nov. isolated from rhizosphere soil of tomato.</title>
        <authorList>
            <person name="Dong H."/>
            <person name="Gao R."/>
        </authorList>
    </citation>
    <scope>NUCLEOTIDE SEQUENCE</scope>
    <source>
        <strain evidence="10">MMSM24</strain>
    </source>
</reference>
<evidence type="ECO:0000256" key="5">
    <source>
        <dbReference type="ARBA" id="ARBA00022847"/>
    </source>
</evidence>
<dbReference type="PROSITE" id="PS00216">
    <property type="entry name" value="SUGAR_TRANSPORT_1"/>
    <property type="match status" value="1"/>
</dbReference>
<feature type="transmembrane region" description="Helical" evidence="8">
    <location>
        <begin position="198"/>
        <end position="217"/>
    </location>
</feature>
<feature type="transmembrane region" description="Helical" evidence="8">
    <location>
        <begin position="98"/>
        <end position="116"/>
    </location>
</feature>
<protein>
    <submittedName>
        <fullName evidence="10">MFS transporter</fullName>
    </submittedName>
</protein>
<evidence type="ECO:0000259" key="9">
    <source>
        <dbReference type="PROSITE" id="PS50850"/>
    </source>
</evidence>
<dbReference type="FunFam" id="1.20.1250.20:FF:000001">
    <property type="entry name" value="Dicarboxylate MFS transporter"/>
    <property type="match status" value="1"/>
</dbReference>
<evidence type="ECO:0000256" key="6">
    <source>
        <dbReference type="ARBA" id="ARBA00022989"/>
    </source>
</evidence>
<feature type="transmembrane region" description="Helical" evidence="8">
    <location>
        <begin position="41"/>
        <end position="59"/>
    </location>
</feature>
<keyword evidence="5" id="KW-0769">Symport</keyword>
<keyword evidence="7 8" id="KW-0472">Membrane</keyword>
<dbReference type="PANTHER" id="PTHR43528">
    <property type="entry name" value="ALPHA-KETOGLUTARATE PERMEASE"/>
    <property type="match status" value="1"/>
</dbReference>